<dbReference type="Pfam" id="PF08386">
    <property type="entry name" value="Abhydrolase_4"/>
    <property type="match status" value="1"/>
</dbReference>
<organism evidence="8 9">
    <name type="scientific">Saccharothrix xinjiangensis</name>
    <dbReference type="NCBI Taxonomy" id="204798"/>
    <lineage>
        <taxon>Bacteria</taxon>
        <taxon>Bacillati</taxon>
        <taxon>Actinomycetota</taxon>
        <taxon>Actinomycetes</taxon>
        <taxon>Pseudonocardiales</taxon>
        <taxon>Pseudonocardiaceae</taxon>
        <taxon>Saccharothrix</taxon>
    </lineage>
</organism>
<reference evidence="9" key="1">
    <citation type="journal article" date="2019" name="Int. J. Syst. Evol. Microbiol.">
        <title>The Global Catalogue of Microorganisms (GCM) 10K type strain sequencing project: providing services to taxonomists for standard genome sequencing and annotation.</title>
        <authorList>
            <consortium name="The Broad Institute Genomics Platform"/>
            <consortium name="The Broad Institute Genome Sequencing Center for Infectious Disease"/>
            <person name="Wu L."/>
            <person name="Ma J."/>
        </authorList>
    </citation>
    <scope>NUCLEOTIDE SEQUENCE [LARGE SCALE GENOMIC DNA]</scope>
    <source>
        <strain evidence="9">KCTC 12848</strain>
    </source>
</reference>
<evidence type="ECO:0000313" key="8">
    <source>
        <dbReference type="EMBL" id="MFC5057482.1"/>
    </source>
</evidence>
<evidence type="ECO:0000259" key="7">
    <source>
        <dbReference type="Pfam" id="PF08386"/>
    </source>
</evidence>
<comment type="caution">
    <text evidence="8">The sequence shown here is derived from an EMBL/GenBank/DDBJ whole genome shotgun (WGS) entry which is preliminary data.</text>
</comment>
<evidence type="ECO:0000256" key="5">
    <source>
        <dbReference type="SAM" id="SignalP"/>
    </source>
</evidence>
<evidence type="ECO:0000256" key="4">
    <source>
        <dbReference type="SAM" id="MobiDB-lite"/>
    </source>
</evidence>
<dbReference type="Proteomes" id="UP001595833">
    <property type="component" value="Unassembled WGS sequence"/>
</dbReference>
<protein>
    <submittedName>
        <fullName evidence="8">Alpha/beta fold hydrolase</fullName>
    </submittedName>
</protein>
<accession>A0ABV9Y7H0</accession>
<sequence length="537" mass="58566">MTSRVKRLATAVGSALVAVSGLVAVAPAASAAGLTEFHEQDVNWAACDGFAELRCATITVPLNYKKPNAERLQVAISKLPAKNPAKRRGVLLLNPGGPGGAGLDMPLYFEANRIAESYDLIGFDPRGVGKSSPLLCEAADQVGNLTTRPTDAEFANWTATARAAEDACARAAGGIRPYINTPNTARDMDVIRAVLDEKKINYLGFSYGTYLGAVYGTLFPAKLDRNVLDSSVHPEWIWREQFKAQSRAIRDNVDEFFAWVAERDSRYGFGATAAEVFATSEDLSARLAVEPWQGYVDQSTWDVVVGSNARYREIWDLLAEDMALIRRDVLGEEVAPELVSDAARATKALYELGIAQTVPGVFQTVTCEADWPTDLNTYYDDMRRYRDQYPYGFGVLRAAPTECTFRTFKPTDKVTDLKRTRYPVGLVVQADSDPQTHYDGGPAMATRLNDALVSVSDEGTHGLYARNECVTALVDRYLVDGVLPGSRAECPGAPRPDVPADGAFAASADAERPTPALDLESRVRDFVDEKKFKGPGY</sequence>
<name>A0ABV9Y7H0_9PSEU</name>
<feature type="region of interest" description="Disordered" evidence="4">
    <location>
        <begin position="491"/>
        <end position="521"/>
    </location>
</feature>
<dbReference type="RefSeq" id="WP_344036984.1">
    <property type="nucleotide sequence ID" value="NZ_BAAAKE010000006.1"/>
</dbReference>
<dbReference type="PANTHER" id="PTHR43248">
    <property type="entry name" value="2-SUCCINYL-6-HYDROXY-2,4-CYCLOHEXADIENE-1-CARBOXYLATE SYNTHASE"/>
    <property type="match status" value="1"/>
</dbReference>
<feature type="domain" description="AB hydrolase-1" evidence="6">
    <location>
        <begin position="90"/>
        <end position="299"/>
    </location>
</feature>
<evidence type="ECO:0000256" key="2">
    <source>
        <dbReference type="ARBA" id="ARBA00022729"/>
    </source>
</evidence>
<dbReference type="InterPro" id="IPR013595">
    <property type="entry name" value="Pept_S33_TAP-like_C"/>
</dbReference>
<feature type="compositionally biased region" description="Low complexity" evidence="4">
    <location>
        <begin position="499"/>
        <end position="508"/>
    </location>
</feature>
<dbReference type="GO" id="GO:0016787">
    <property type="term" value="F:hydrolase activity"/>
    <property type="evidence" value="ECO:0007669"/>
    <property type="project" value="UniProtKB-KW"/>
</dbReference>
<evidence type="ECO:0000256" key="3">
    <source>
        <dbReference type="ARBA" id="ARBA00022801"/>
    </source>
</evidence>
<gene>
    <name evidence="8" type="ORF">ACFPFM_27525</name>
</gene>
<evidence type="ECO:0000256" key="1">
    <source>
        <dbReference type="ARBA" id="ARBA00010088"/>
    </source>
</evidence>
<dbReference type="Pfam" id="PF00561">
    <property type="entry name" value="Abhydrolase_1"/>
    <property type="match status" value="1"/>
</dbReference>
<dbReference type="SUPFAM" id="SSF53474">
    <property type="entry name" value="alpha/beta-Hydrolases"/>
    <property type="match status" value="1"/>
</dbReference>
<keyword evidence="3 8" id="KW-0378">Hydrolase</keyword>
<dbReference type="PANTHER" id="PTHR43248:SF29">
    <property type="entry name" value="TRIPEPTIDYL AMINOPEPTIDASE"/>
    <property type="match status" value="1"/>
</dbReference>
<proteinExistence type="inferred from homology"/>
<evidence type="ECO:0000259" key="6">
    <source>
        <dbReference type="Pfam" id="PF00561"/>
    </source>
</evidence>
<keyword evidence="9" id="KW-1185">Reference proteome</keyword>
<feature type="signal peptide" evidence="5">
    <location>
        <begin position="1"/>
        <end position="31"/>
    </location>
</feature>
<feature type="domain" description="Peptidase S33 tripeptidyl aminopeptidase-like C-terminal" evidence="7">
    <location>
        <begin position="399"/>
        <end position="490"/>
    </location>
</feature>
<dbReference type="InterPro" id="IPR029058">
    <property type="entry name" value="AB_hydrolase_fold"/>
</dbReference>
<dbReference type="InterPro" id="IPR000073">
    <property type="entry name" value="AB_hydrolase_1"/>
</dbReference>
<evidence type="ECO:0000313" key="9">
    <source>
        <dbReference type="Proteomes" id="UP001595833"/>
    </source>
</evidence>
<dbReference type="EMBL" id="JBHSJB010000027">
    <property type="protein sequence ID" value="MFC5057482.1"/>
    <property type="molecule type" value="Genomic_DNA"/>
</dbReference>
<feature type="chain" id="PRO_5045298693" evidence="5">
    <location>
        <begin position="32"/>
        <end position="537"/>
    </location>
</feature>
<comment type="similarity">
    <text evidence="1">Belongs to the peptidase S33 family.</text>
</comment>
<dbReference type="InterPro" id="IPR051601">
    <property type="entry name" value="Serine_prot/Carboxylest_S33"/>
</dbReference>
<keyword evidence="2 5" id="KW-0732">Signal</keyword>
<dbReference type="Gene3D" id="3.40.50.1820">
    <property type="entry name" value="alpha/beta hydrolase"/>
    <property type="match status" value="1"/>
</dbReference>